<dbReference type="Proteomes" id="UP000198866">
    <property type="component" value="Unassembled WGS sequence"/>
</dbReference>
<dbReference type="EMBL" id="FNYE01000041">
    <property type="protein sequence ID" value="SEK08545.1"/>
    <property type="molecule type" value="Genomic_DNA"/>
</dbReference>
<proteinExistence type="predicted"/>
<evidence type="ECO:0000256" key="1">
    <source>
        <dbReference type="SAM" id="MobiDB-lite"/>
    </source>
</evidence>
<dbReference type="OrthoDB" id="9102095at2"/>
<feature type="region of interest" description="Disordered" evidence="1">
    <location>
        <begin position="103"/>
        <end position="134"/>
    </location>
</feature>
<keyword evidence="3" id="KW-1185">Reference proteome</keyword>
<protein>
    <submittedName>
        <fullName evidence="2">Uncharacterized protein</fullName>
    </submittedName>
</protein>
<name>A0A1H7ED34_9BURK</name>
<dbReference type="RefSeq" id="WP_090872983.1">
    <property type="nucleotide sequence ID" value="NZ_FNYE01000041.1"/>
</dbReference>
<evidence type="ECO:0000313" key="2">
    <source>
        <dbReference type="EMBL" id="SEK08545.1"/>
    </source>
</evidence>
<dbReference type="AlphaFoldDB" id="A0A1H7ED34"/>
<organism evidence="2 3">
    <name type="scientific">Paraburkholderia diazotrophica</name>
    <dbReference type="NCBI Taxonomy" id="667676"/>
    <lineage>
        <taxon>Bacteria</taxon>
        <taxon>Pseudomonadati</taxon>
        <taxon>Pseudomonadota</taxon>
        <taxon>Betaproteobacteria</taxon>
        <taxon>Burkholderiales</taxon>
        <taxon>Burkholderiaceae</taxon>
        <taxon>Paraburkholderia</taxon>
    </lineage>
</organism>
<gene>
    <name evidence="2" type="ORF">SAMN05192539_104142</name>
</gene>
<sequence>MAIDVKNPNYGLGRNSAYVTVNGAWFAIVCADAWSGQSGSRNAPASHDNSLSVLLGNLIKGSGKYYGVETVKLTLKRHHPPVCHSMVHRAIYYPDNQVTLAAASRKKPRSCNPAPRKTGRGKVGVGGMRARSHN</sequence>
<evidence type="ECO:0000313" key="3">
    <source>
        <dbReference type="Proteomes" id="UP000198866"/>
    </source>
</evidence>
<reference evidence="3" key="1">
    <citation type="submission" date="2016-10" db="EMBL/GenBank/DDBJ databases">
        <authorList>
            <person name="Varghese N."/>
            <person name="Submissions S."/>
        </authorList>
    </citation>
    <scope>NUCLEOTIDE SEQUENCE [LARGE SCALE GENOMIC DNA]</scope>
    <source>
        <strain evidence="3">LMG 26031</strain>
    </source>
</reference>
<accession>A0A1H7ED34</accession>